<dbReference type="PROSITE" id="PS50931">
    <property type="entry name" value="HTH_LYSR"/>
    <property type="match status" value="1"/>
</dbReference>
<organism evidence="7 8">
    <name type="scientific">Nonomuraea roseoviolacea subsp. carminata</name>
    <dbReference type="NCBI Taxonomy" id="160689"/>
    <lineage>
        <taxon>Bacteria</taxon>
        <taxon>Bacillati</taxon>
        <taxon>Actinomycetota</taxon>
        <taxon>Actinomycetes</taxon>
        <taxon>Streptosporangiales</taxon>
        <taxon>Streptosporangiaceae</taxon>
        <taxon>Nonomuraea</taxon>
    </lineage>
</organism>
<evidence type="ECO:0000256" key="5">
    <source>
        <dbReference type="SAM" id="MobiDB-lite"/>
    </source>
</evidence>
<dbReference type="InterPro" id="IPR005119">
    <property type="entry name" value="LysR_subst-bd"/>
</dbReference>
<dbReference type="InterPro" id="IPR036388">
    <property type="entry name" value="WH-like_DNA-bd_sf"/>
</dbReference>
<dbReference type="PANTHER" id="PTHR30346:SF0">
    <property type="entry name" value="HCA OPERON TRANSCRIPTIONAL ACTIVATOR HCAR"/>
    <property type="match status" value="1"/>
</dbReference>
<evidence type="ECO:0000256" key="2">
    <source>
        <dbReference type="ARBA" id="ARBA00023015"/>
    </source>
</evidence>
<keyword evidence="3 7" id="KW-0238">DNA-binding</keyword>
<dbReference type="GO" id="GO:0003677">
    <property type="term" value="F:DNA binding"/>
    <property type="evidence" value="ECO:0007669"/>
    <property type="project" value="UniProtKB-KW"/>
</dbReference>
<keyword evidence="4" id="KW-0804">Transcription</keyword>
<evidence type="ECO:0000256" key="3">
    <source>
        <dbReference type="ARBA" id="ARBA00023125"/>
    </source>
</evidence>
<comment type="caution">
    <text evidence="7">The sequence shown here is derived from an EMBL/GenBank/DDBJ whole genome shotgun (WGS) entry which is preliminary data.</text>
</comment>
<gene>
    <name evidence="7" type="ORF">HD595_000464</name>
</gene>
<feature type="domain" description="HTH lysR-type" evidence="6">
    <location>
        <begin position="11"/>
        <end position="68"/>
    </location>
</feature>
<dbReference type="SUPFAM" id="SSF53850">
    <property type="entry name" value="Periplasmic binding protein-like II"/>
    <property type="match status" value="1"/>
</dbReference>
<keyword evidence="8" id="KW-1185">Reference proteome</keyword>
<evidence type="ECO:0000313" key="7">
    <source>
        <dbReference type="EMBL" id="MCP2344342.1"/>
    </source>
</evidence>
<dbReference type="CDD" id="cd08414">
    <property type="entry name" value="PBP2_LTTR_aromatics_like"/>
    <property type="match status" value="1"/>
</dbReference>
<protein>
    <submittedName>
        <fullName evidence="7">DNA-binding transcriptional LysR family regulator</fullName>
    </submittedName>
</protein>
<dbReference type="InterPro" id="IPR000847">
    <property type="entry name" value="LysR_HTH_N"/>
</dbReference>
<evidence type="ECO:0000259" key="6">
    <source>
        <dbReference type="PROSITE" id="PS50931"/>
    </source>
</evidence>
<comment type="similarity">
    <text evidence="1">Belongs to the LysR transcriptional regulatory family.</text>
</comment>
<dbReference type="Pfam" id="PF00126">
    <property type="entry name" value="HTH_1"/>
    <property type="match status" value="1"/>
</dbReference>
<dbReference type="Proteomes" id="UP001320766">
    <property type="component" value="Unassembled WGS sequence"/>
</dbReference>
<dbReference type="EMBL" id="JAMZEC010000001">
    <property type="protein sequence ID" value="MCP2344342.1"/>
    <property type="molecule type" value="Genomic_DNA"/>
</dbReference>
<feature type="region of interest" description="Disordered" evidence="5">
    <location>
        <begin position="302"/>
        <end position="331"/>
    </location>
</feature>
<dbReference type="InterPro" id="IPR036390">
    <property type="entry name" value="WH_DNA-bd_sf"/>
</dbReference>
<dbReference type="PANTHER" id="PTHR30346">
    <property type="entry name" value="TRANSCRIPTIONAL DUAL REGULATOR HCAR-RELATED"/>
    <property type="match status" value="1"/>
</dbReference>
<dbReference type="Gene3D" id="3.40.190.10">
    <property type="entry name" value="Periplasmic binding protein-like II"/>
    <property type="match status" value="2"/>
</dbReference>
<reference evidence="7 8" key="1">
    <citation type="submission" date="2022-06" db="EMBL/GenBank/DDBJ databases">
        <title>Sequencing the genomes of 1000 actinobacteria strains.</title>
        <authorList>
            <person name="Klenk H.-P."/>
        </authorList>
    </citation>
    <scope>NUCLEOTIDE SEQUENCE [LARGE SCALE GENOMIC DNA]</scope>
    <source>
        <strain evidence="7 8">DSM 44170</strain>
    </source>
</reference>
<evidence type="ECO:0000313" key="8">
    <source>
        <dbReference type="Proteomes" id="UP001320766"/>
    </source>
</evidence>
<name>A0ABT1JRI5_9ACTN</name>
<keyword evidence="2" id="KW-0805">Transcription regulation</keyword>
<dbReference type="SUPFAM" id="SSF46785">
    <property type="entry name" value="Winged helix' DNA-binding domain"/>
    <property type="match status" value="1"/>
</dbReference>
<sequence>MDATGGIDGVLDVRDLRYFRAVAEERNITRAAERLGIAQPPLSRAIRQLERRLGVSLLDRSTRQVTPTAAGLVLLEEAVRVLDAVSAAAHRTRRAALAAPVVVVTAKPGVATDLLRRTARAYAAEPGAARVEILVSGYGEQGGLVRDGRADVALLGTGEDDHGLDLEPLTSEPRVAALPAGHPLADRSVLSCRDLAGLPFPHCPVLPPHADDYWSGRDVRDEAVAAPRPVVRDSSQLLEAVALGQAVALIPASLAERNRRDDIAYRPVRDAGPYTLAIAWTSGSRSPAIARFVRTAIEVASHERTSRAAGPPSHAAEPSSRVAGPVASDQG</sequence>
<accession>A0ABT1JRI5</accession>
<evidence type="ECO:0000256" key="4">
    <source>
        <dbReference type="ARBA" id="ARBA00023163"/>
    </source>
</evidence>
<dbReference type="Pfam" id="PF03466">
    <property type="entry name" value="LysR_substrate"/>
    <property type="match status" value="1"/>
</dbReference>
<proteinExistence type="inferred from homology"/>
<dbReference type="RefSeq" id="WP_253765323.1">
    <property type="nucleotide sequence ID" value="NZ_BAAAVE010000036.1"/>
</dbReference>
<dbReference type="PRINTS" id="PR00039">
    <property type="entry name" value="HTHLYSR"/>
</dbReference>
<evidence type="ECO:0000256" key="1">
    <source>
        <dbReference type="ARBA" id="ARBA00009437"/>
    </source>
</evidence>
<dbReference type="Gene3D" id="1.10.10.10">
    <property type="entry name" value="Winged helix-like DNA-binding domain superfamily/Winged helix DNA-binding domain"/>
    <property type="match status" value="1"/>
</dbReference>